<keyword evidence="5" id="KW-1185">Reference proteome</keyword>
<dbReference type="Pfam" id="PF00089">
    <property type="entry name" value="Trypsin"/>
    <property type="match status" value="1"/>
</dbReference>
<dbReference type="InterPro" id="IPR009003">
    <property type="entry name" value="Peptidase_S1_PA"/>
</dbReference>
<feature type="domain" description="Peptidase S1" evidence="3">
    <location>
        <begin position="26"/>
        <end position="254"/>
    </location>
</feature>
<dbReference type="PROSITE" id="PS50240">
    <property type="entry name" value="TRYPSIN_DOM"/>
    <property type="match status" value="1"/>
</dbReference>
<dbReference type="InterPro" id="IPR001254">
    <property type="entry name" value="Trypsin_dom"/>
</dbReference>
<feature type="compositionally biased region" description="Low complexity" evidence="1">
    <location>
        <begin position="342"/>
        <end position="364"/>
    </location>
</feature>
<protein>
    <recommendedName>
        <fullName evidence="3">Peptidase S1 domain-containing protein</fullName>
    </recommendedName>
</protein>
<evidence type="ECO:0000256" key="1">
    <source>
        <dbReference type="SAM" id="MobiDB-lite"/>
    </source>
</evidence>
<dbReference type="AlphaFoldDB" id="T1KB99"/>
<evidence type="ECO:0000259" key="3">
    <source>
        <dbReference type="PROSITE" id="PS50240"/>
    </source>
</evidence>
<accession>T1KB99</accession>
<dbReference type="Gene3D" id="2.40.10.10">
    <property type="entry name" value="Trypsin-like serine proteases"/>
    <property type="match status" value="1"/>
</dbReference>
<dbReference type="EMBL" id="CAEY01001946">
    <property type="status" value="NOT_ANNOTATED_CDS"/>
    <property type="molecule type" value="Genomic_DNA"/>
</dbReference>
<evidence type="ECO:0000256" key="2">
    <source>
        <dbReference type="SAM" id="SignalP"/>
    </source>
</evidence>
<dbReference type="PANTHER" id="PTHR24260:SF136">
    <property type="entry name" value="GH08193P-RELATED"/>
    <property type="match status" value="1"/>
</dbReference>
<evidence type="ECO:0000313" key="4">
    <source>
        <dbReference type="EnsemblMetazoa" id="tetur08g03340.1"/>
    </source>
</evidence>
<dbReference type="PANTHER" id="PTHR24260">
    <property type="match status" value="1"/>
</dbReference>
<dbReference type="GO" id="GO:0006508">
    <property type="term" value="P:proteolysis"/>
    <property type="evidence" value="ECO:0007669"/>
    <property type="project" value="InterPro"/>
</dbReference>
<dbReference type="InterPro" id="IPR051333">
    <property type="entry name" value="CLIP_Serine_Protease"/>
</dbReference>
<evidence type="ECO:0000313" key="5">
    <source>
        <dbReference type="Proteomes" id="UP000015104"/>
    </source>
</evidence>
<dbReference type="InterPro" id="IPR043504">
    <property type="entry name" value="Peptidase_S1_PA_chymotrypsin"/>
</dbReference>
<dbReference type="SUPFAM" id="SSF50494">
    <property type="entry name" value="Trypsin-like serine proteases"/>
    <property type="match status" value="1"/>
</dbReference>
<proteinExistence type="predicted"/>
<feature type="region of interest" description="Disordered" evidence="1">
    <location>
        <begin position="327"/>
        <end position="364"/>
    </location>
</feature>
<sequence>MKQICLCLSLLVFHVNALVVPNTTHIPGHHLERISRQLLDPISSGDPSFMAVVIHGECEHLCGGVFLTPQHILTLSDCVRKDKNKIKIYPNIPYYLPHCDEDHTVFPIDKVIFMPGYDPKSHDKSHATSLAIVHLEKPVTTVKNISVNHDNFDANQETILFTLGINRPLHVDDFVDPQKCQTLWPEGGPVICGSLRDKGTPHKCTLVPGLPLIINHKGQAYLKGLFVDPLSCPPKDVVYVNVTAHLNWILLATKPVTGQRDSSNGPLVMRKVHPPIYPDLHVHRVWPFAPPEHHTTDNSQHNSSANHVGQGCICNCEKYRSNNSYSLYGDNDDPFQPTERSNNNNNNNNGVHGGVHNQNQNHND</sequence>
<dbReference type="OrthoDB" id="10682669at2759"/>
<dbReference type="HOGENOM" id="CLU_761489_0_0_1"/>
<keyword evidence="2" id="KW-0732">Signal</keyword>
<reference evidence="5" key="1">
    <citation type="submission" date="2011-08" db="EMBL/GenBank/DDBJ databases">
        <authorList>
            <person name="Rombauts S."/>
        </authorList>
    </citation>
    <scope>NUCLEOTIDE SEQUENCE</scope>
    <source>
        <strain evidence="5">London</strain>
    </source>
</reference>
<dbReference type="GO" id="GO:0004252">
    <property type="term" value="F:serine-type endopeptidase activity"/>
    <property type="evidence" value="ECO:0007669"/>
    <property type="project" value="InterPro"/>
</dbReference>
<name>T1KB99_TETUR</name>
<feature type="signal peptide" evidence="2">
    <location>
        <begin position="1"/>
        <end position="17"/>
    </location>
</feature>
<dbReference type="KEGG" id="tut:107362550"/>
<dbReference type="Proteomes" id="UP000015104">
    <property type="component" value="Unassembled WGS sequence"/>
</dbReference>
<organism evidence="4 5">
    <name type="scientific">Tetranychus urticae</name>
    <name type="common">Two-spotted spider mite</name>
    <dbReference type="NCBI Taxonomy" id="32264"/>
    <lineage>
        <taxon>Eukaryota</taxon>
        <taxon>Metazoa</taxon>
        <taxon>Ecdysozoa</taxon>
        <taxon>Arthropoda</taxon>
        <taxon>Chelicerata</taxon>
        <taxon>Arachnida</taxon>
        <taxon>Acari</taxon>
        <taxon>Acariformes</taxon>
        <taxon>Trombidiformes</taxon>
        <taxon>Prostigmata</taxon>
        <taxon>Eleutherengona</taxon>
        <taxon>Raphignathae</taxon>
        <taxon>Tetranychoidea</taxon>
        <taxon>Tetranychidae</taxon>
        <taxon>Tetranychus</taxon>
    </lineage>
</organism>
<gene>
    <name evidence="4" type="primary">107362550</name>
</gene>
<feature type="chain" id="PRO_5004591452" description="Peptidase S1 domain-containing protein" evidence="2">
    <location>
        <begin position="18"/>
        <end position="364"/>
    </location>
</feature>
<dbReference type="EnsemblMetazoa" id="tetur08g03340.1">
    <property type="protein sequence ID" value="tetur08g03340.1"/>
    <property type="gene ID" value="tetur08g03340"/>
</dbReference>
<reference evidence="4" key="2">
    <citation type="submission" date="2015-06" db="UniProtKB">
        <authorList>
            <consortium name="EnsemblMetazoa"/>
        </authorList>
    </citation>
    <scope>IDENTIFICATION</scope>
</reference>